<dbReference type="SUPFAM" id="SSF49870">
    <property type="entry name" value="Osmotin, thaumatin-like protein"/>
    <property type="match status" value="1"/>
</dbReference>
<keyword evidence="1" id="KW-0732">Signal</keyword>
<gene>
    <name evidence="2" type="ORF">BDW02DRAFT_328745</name>
</gene>
<dbReference type="OrthoDB" id="3682664at2759"/>
<dbReference type="AlphaFoldDB" id="A0A6A5KB36"/>
<dbReference type="InterPro" id="IPR006771">
    <property type="entry name" value="CetA-like"/>
</dbReference>
<name>A0A6A5KB36_9PLEO</name>
<evidence type="ECO:0000313" key="2">
    <source>
        <dbReference type="EMBL" id="KAF1834538.1"/>
    </source>
</evidence>
<dbReference type="InterPro" id="IPR037176">
    <property type="entry name" value="Osmotin/thaumatin-like_sf"/>
</dbReference>
<accession>A0A6A5KB36</accession>
<sequence>MYFAYMLSAVGTIFLATSTSASPVSLNDGAMSKDWSHVFSSGISMASKIGPGAQMASISVAGGFPAHHRVSGHVWNRCPYSIYVRLTVAEFTSNPDKPPETDCPKFGDYPEEEIKPGEAYHSPVYATPNQCGHVIKVGRKSFEPNVYQVEYSVDGHTGYMWYNLSAEDGAPFQDVLRYLAGVPAKGTCPFVYCAPGHWGKDPVHGCDWPLQPMCTLVGSVVAVLCGTAGASVP</sequence>
<dbReference type="Proteomes" id="UP000800040">
    <property type="component" value="Unassembled WGS sequence"/>
</dbReference>
<feature type="chain" id="PRO_5025628767" evidence="1">
    <location>
        <begin position="22"/>
        <end position="233"/>
    </location>
</feature>
<organism evidence="2 3">
    <name type="scientific">Decorospora gaudefroyi</name>
    <dbReference type="NCBI Taxonomy" id="184978"/>
    <lineage>
        <taxon>Eukaryota</taxon>
        <taxon>Fungi</taxon>
        <taxon>Dikarya</taxon>
        <taxon>Ascomycota</taxon>
        <taxon>Pezizomycotina</taxon>
        <taxon>Dothideomycetes</taxon>
        <taxon>Pleosporomycetidae</taxon>
        <taxon>Pleosporales</taxon>
        <taxon>Pleosporineae</taxon>
        <taxon>Pleosporaceae</taxon>
        <taxon>Decorospora</taxon>
    </lineage>
</organism>
<evidence type="ECO:0000313" key="3">
    <source>
        <dbReference type="Proteomes" id="UP000800040"/>
    </source>
</evidence>
<dbReference type="Pfam" id="PF04681">
    <property type="entry name" value="Bys1"/>
    <property type="match status" value="1"/>
</dbReference>
<protein>
    <submittedName>
        <fullName evidence="2">Uncharacterized protein</fullName>
    </submittedName>
</protein>
<reference evidence="2" key="1">
    <citation type="submission" date="2020-01" db="EMBL/GenBank/DDBJ databases">
        <authorList>
            <consortium name="DOE Joint Genome Institute"/>
            <person name="Haridas S."/>
            <person name="Albert R."/>
            <person name="Binder M."/>
            <person name="Bloem J."/>
            <person name="Labutti K."/>
            <person name="Salamov A."/>
            <person name="Andreopoulos B."/>
            <person name="Baker S.E."/>
            <person name="Barry K."/>
            <person name="Bills G."/>
            <person name="Bluhm B.H."/>
            <person name="Cannon C."/>
            <person name="Castanera R."/>
            <person name="Culley D.E."/>
            <person name="Daum C."/>
            <person name="Ezra D."/>
            <person name="Gonzalez J.B."/>
            <person name="Henrissat B."/>
            <person name="Kuo A."/>
            <person name="Liang C."/>
            <person name="Lipzen A."/>
            <person name="Lutzoni F."/>
            <person name="Magnuson J."/>
            <person name="Mondo S."/>
            <person name="Nolan M."/>
            <person name="Ohm R."/>
            <person name="Pangilinan J."/>
            <person name="Park H.-J."/>
            <person name="Ramirez L."/>
            <person name="Alfaro M."/>
            <person name="Sun H."/>
            <person name="Tritt A."/>
            <person name="Yoshinaga Y."/>
            <person name="Zwiers L.-H."/>
            <person name="Turgeon B.G."/>
            <person name="Goodwin S.B."/>
            <person name="Spatafora J.W."/>
            <person name="Crous P.W."/>
            <person name="Grigoriev I.V."/>
        </authorList>
    </citation>
    <scope>NUCLEOTIDE SEQUENCE</scope>
    <source>
        <strain evidence="2">P77</strain>
    </source>
</reference>
<evidence type="ECO:0000256" key="1">
    <source>
        <dbReference type="SAM" id="SignalP"/>
    </source>
</evidence>
<feature type="signal peptide" evidence="1">
    <location>
        <begin position="1"/>
        <end position="21"/>
    </location>
</feature>
<dbReference type="EMBL" id="ML975300">
    <property type="protein sequence ID" value="KAF1834538.1"/>
    <property type="molecule type" value="Genomic_DNA"/>
</dbReference>
<keyword evidence="3" id="KW-1185">Reference proteome</keyword>
<proteinExistence type="predicted"/>